<keyword evidence="3" id="KW-0597">Phosphoprotein</keyword>
<feature type="compositionally biased region" description="Basic residues" evidence="8">
    <location>
        <begin position="178"/>
        <end position="202"/>
    </location>
</feature>
<feature type="compositionally biased region" description="Low complexity" evidence="8">
    <location>
        <begin position="258"/>
        <end position="269"/>
    </location>
</feature>
<feature type="domain" description="Transcription elongation factor Eaf N-terminal" evidence="9">
    <location>
        <begin position="24"/>
        <end position="121"/>
    </location>
</feature>
<evidence type="ECO:0000313" key="11">
    <source>
        <dbReference type="Proteomes" id="UP000053611"/>
    </source>
</evidence>
<evidence type="ECO:0000256" key="2">
    <source>
        <dbReference type="ARBA" id="ARBA00007798"/>
    </source>
</evidence>
<protein>
    <recommendedName>
        <fullName evidence="9">Transcription elongation factor Eaf N-terminal domain-containing protein</fullName>
    </recommendedName>
</protein>
<reference evidence="10 11" key="1">
    <citation type="submission" date="2015-03" db="EMBL/GenBank/DDBJ databases">
        <title>Genomics and transcriptomics of the oil-accumulating basidiomycete yeast T. oleaginosus allow insights into substrate utilization and the diverse evolutionary trajectories of mating systems in fungi.</title>
        <authorList>
            <consortium name="DOE Joint Genome Institute"/>
            <person name="Kourist R."/>
            <person name="Kracht O."/>
            <person name="Bracharz F."/>
            <person name="Lipzen A."/>
            <person name="Nolan M."/>
            <person name="Ohm R."/>
            <person name="Grigoriev I."/>
            <person name="Sun S."/>
            <person name="Heitman J."/>
            <person name="Bruck T."/>
            <person name="Nowrousian M."/>
        </authorList>
    </citation>
    <scope>NUCLEOTIDE SEQUENCE [LARGE SCALE GENOMIC DNA]</scope>
    <source>
        <strain evidence="10 11">IBC0246</strain>
    </source>
</reference>
<dbReference type="PANTHER" id="PTHR15970:SF2">
    <property type="entry name" value="ELL-ASSOCIATED FACTOR EAF"/>
    <property type="match status" value="1"/>
</dbReference>
<dbReference type="EMBL" id="KQ087307">
    <property type="protein sequence ID" value="KLT38433.1"/>
    <property type="molecule type" value="Genomic_DNA"/>
</dbReference>
<dbReference type="GeneID" id="28986726"/>
<feature type="region of interest" description="Disordered" evidence="8">
    <location>
        <begin position="131"/>
        <end position="225"/>
    </location>
</feature>
<keyword evidence="11" id="KW-1185">Reference proteome</keyword>
<dbReference type="GO" id="GO:0032783">
    <property type="term" value="C:super elongation complex"/>
    <property type="evidence" value="ECO:0007669"/>
    <property type="project" value="InterPro"/>
</dbReference>
<accession>A0A0J0XBJ3</accession>
<dbReference type="Proteomes" id="UP000053611">
    <property type="component" value="Unassembled WGS sequence"/>
</dbReference>
<proteinExistence type="inferred from homology"/>
<evidence type="ECO:0000256" key="4">
    <source>
        <dbReference type="ARBA" id="ARBA00023015"/>
    </source>
</evidence>
<evidence type="ECO:0000313" key="10">
    <source>
        <dbReference type="EMBL" id="KLT38433.1"/>
    </source>
</evidence>
<gene>
    <name evidence="10" type="ORF">CC85DRAFT_314424</name>
</gene>
<evidence type="ECO:0000256" key="5">
    <source>
        <dbReference type="ARBA" id="ARBA00023159"/>
    </source>
</evidence>
<dbReference type="AlphaFoldDB" id="A0A0J0XBJ3"/>
<evidence type="ECO:0000256" key="3">
    <source>
        <dbReference type="ARBA" id="ARBA00022553"/>
    </source>
</evidence>
<keyword evidence="4" id="KW-0805">Transcription regulation</keyword>
<dbReference type="InterPro" id="IPR027093">
    <property type="entry name" value="EAF_fam"/>
</dbReference>
<dbReference type="OrthoDB" id="125903at2759"/>
<comment type="similarity">
    <text evidence="2">Belongs to the EAF family.</text>
</comment>
<dbReference type="RefSeq" id="XP_018274924.1">
    <property type="nucleotide sequence ID" value="XM_018426123.1"/>
</dbReference>
<dbReference type="PANTHER" id="PTHR15970">
    <property type="entry name" value="ELL-ASSOCIATED FACTOR EAF"/>
    <property type="match status" value="1"/>
</dbReference>
<evidence type="ECO:0000256" key="8">
    <source>
        <dbReference type="SAM" id="MobiDB-lite"/>
    </source>
</evidence>
<dbReference type="GO" id="GO:0003711">
    <property type="term" value="F:transcription elongation factor activity"/>
    <property type="evidence" value="ECO:0007669"/>
    <property type="project" value="TreeGrafter"/>
</dbReference>
<evidence type="ECO:0000259" key="9">
    <source>
        <dbReference type="Pfam" id="PF09816"/>
    </source>
</evidence>
<name>A0A0J0XBJ3_9TREE</name>
<keyword evidence="5" id="KW-0010">Activator</keyword>
<organism evidence="10 11">
    <name type="scientific">Cutaneotrichosporon oleaginosum</name>
    <dbReference type="NCBI Taxonomy" id="879819"/>
    <lineage>
        <taxon>Eukaryota</taxon>
        <taxon>Fungi</taxon>
        <taxon>Dikarya</taxon>
        <taxon>Basidiomycota</taxon>
        <taxon>Agaricomycotina</taxon>
        <taxon>Tremellomycetes</taxon>
        <taxon>Trichosporonales</taxon>
        <taxon>Trichosporonaceae</taxon>
        <taxon>Cutaneotrichosporon</taxon>
    </lineage>
</organism>
<feature type="region of interest" description="Disordered" evidence="8">
    <location>
        <begin position="239"/>
        <end position="277"/>
    </location>
</feature>
<evidence type="ECO:0000256" key="7">
    <source>
        <dbReference type="ARBA" id="ARBA00023242"/>
    </source>
</evidence>
<dbReference type="Pfam" id="PF09816">
    <property type="entry name" value="EAF"/>
    <property type="match status" value="1"/>
</dbReference>
<dbReference type="GO" id="GO:0006368">
    <property type="term" value="P:transcription elongation by RNA polymerase II"/>
    <property type="evidence" value="ECO:0007669"/>
    <property type="project" value="InterPro"/>
</dbReference>
<keyword evidence="6" id="KW-0804">Transcription</keyword>
<keyword evidence="7" id="KW-0539">Nucleus</keyword>
<evidence type="ECO:0000256" key="1">
    <source>
        <dbReference type="ARBA" id="ARBA00004123"/>
    </source>
</evidence>
<evidence type="ECO:0000256" key="6">
    <source>
        <dbReference type="ARBA" id="ARBA00023163"/>
    </source>
</evidence>
<comment type="subcellular location">
    <subcellularLocation>
        <location evidence="1">Nucleus</location>
    </subcellularLocation>
</comment>
<dbReference type="STRING" id="879819.A0A0J0XBJ3"/>
<dbReference type="InterPro" id="IPR019194">
    <property type="entry name" value="Tscrpt_elong_fac_Eaf_N"/>
</dbReference>
<sequence>MSTADPLIALPDGTFPLKFADSARDALRGKKRPHDDVVALKYAFKPASVAADTPGVLEPAPSGVTGGRVLSFDLSSGQSQVFDVREESSKPRECVLVWNEDQQTFTLHALPSTLHLTQNRTLSAQRVNGAFPAAEPSAPPPAKKAKRAPTAGKSVARKQVPSAADLDPVLPSSEAPKKGKATKKKAAPKKAAPKKAAAKKKGQAPVSSPAQGKIKSVEIIEDSDDDLDEFADMLGDAMEAAESEEEDEVEEEDDDELGGAQYAGYAAADAEGDEEWI</sequence>
<feature type="compositionally biased region" description="Acidic residues" evidence="8">
    <location>
        <begin position="239"/>
        <end position="257"/>
    </location>
</feature>